<dbReference type="Gene3D" id="3.30.70.270">
    <property type="match status" value="1"/>
</dbReference>
<dbReference type="Proteomes" id="UP000632828">
    <property type="component" value="Unassembled WGS sequence"/>
</dbReference>
<proteinExistence type="predicted"/>
<protein>
    <recommendedName>
        <fullName evidence="3">GGDEF domain-containing protein</fullName>
    </recommendedName>
</protein>
<dbReference type="AlphaFoldDB" id="A0A8J6QYN9"/>
<keyword evidence="2" id="KW-1185">Reference proteome</keyword>
<organism evidence="1 2">
    <name type="scientific">Pelovirga terrestris</name>
    <dbReference type="NCBI Taxonomy" id="2771352"/>
    <lineage>
        <taxon>Bacteria</taxon>
        <taxon>Pseudomonadati</taxon>
        <taxon>Thermodesulfobacteriota</taxon>
        <taxon>Desulfuromonadia</taxon>
        <taxon>Geobacterales</taxon>
        <taxon>Geobacteraceae</taxon>
        <taxon>Pelovirga</taxon>
    </lineage>
</organism>
<name>A0A8J6QYN9_9BACT</name>
<gene>
    <name evidence="1" type="ORF">ICT70_11960</name>
</gene>
<comment type="caution">
    <text evidence="1">The sequence shown here is derived from an EMBL/GenBank/DDBJ whole genome shotgun (WGS) entry which is preliminary data.</text>
</comment>
<dbReference type="RefSeq" id="WP_191156958.1">
    <property type="nucleotide sequence ID" value="NZ_JACWUN010000014.1"/>
</dbReference>
<sequence>MIQALKKIFSRGGCEKCGWLVACPECSERMRRVDSDLTKIERARARRKDPRYFSKDQPLKGRFAGLVDKGSFIEVLKQVLVETKGESGEPLMLTVTLAPFGAMVAPADRRQVMQEVAQRIISQVRHQDFVTSFDELTFALLLVACGEEPLNFEVCAKRIEDRLALPLVCSDQQMELCYKIRNILLRPGTTLDHIQQQMDS</sequence>
<evidence type="ECO:0008006" key="3">
    <source>
        <dbReference type="Google" id="ProtNLM"/>
    </source>
</evidence>
<dbReference type="InterPro" id="IPR043128">
    <property type="entry name" value="Rev_trsase/Diguanyl_cyclase"/>
</dbReference>
<evidence type="ECO:0000313" key="1">
    <source>
        <dbReference type="EMBL" id="MBD1401388.1"/>
    </source>
</evidence>
<dbReference type="EMBL" id="JACWUN010000014">
    <property type="protein sequence ID" value="MBD1401388.1"/>
    <property type="molecule type" value="Genomic_DNA"/>
</dbReference>
<evidence type="ECO:0000313" key="2">
    <source>
        <dbReference type="Proteomes" id="UP000632828"/>
    </source>
</evidence>
<reference evidence="1" key="1">
    <citation type="submission" date="2020-09" db="EMBL/GenBank/DDBJ databases">
        <title>Pelobacter alkaliphilus sp. nov., a novel anaerobic arsenate-reducing bacterium from terrestrial mud volcano.</title>
        <authorList>
            <person name="Khomyakova M.A."/>
            <person name="Merkel A.Y."/>
            <person name="Slobodkin A.I."/>
        </authorList>
    </citation>
    <scope>NUCLEOTIDE SEQUENCE</scope>
    <source>
        <strain evidence="1">M08fum</strain>
    </source>
</reference>
<accession>A0A8J6QYN9</accession>